<evidence type="ECO:0000313" key="5">
    <source>
        <dbReference type="EMBL" id="KFM72134.1"/>
    </source>
</evidence>
<dbReference type="InterPro" id="IPR019787">
    <property type="entry name" value="Znf_PHD-finger"/>
</dbReference>
<accession>A0A087U445</accession>
<organism evidence="5 6">
    <name type="scientific">Stegodyphus mimosarum</name>
    <name type="common">African social velvet spider</name>
    <dbReference type="NCBI Taxonomy" id="407821"/>
    <lineage>
        <taxon>Eukaryota</taxon>
        <taxon>Metazoa</taxon>
        <taxon>Ecdysozoa</taxon>
        <taxon>Arthropoda</taxon>
        <taxon>Chelicerata</taxon>
        <taxon>Arachnida</taxon>
        <taxon>Araneae</taxon>
        <taxon>Araneomorphae</taxon>
        <taxon>Entelegynae</taxon>
        <taxon>Eresoidea</taxon>
        <taxon>Eresidae</taxon>
        <taxon>Stegodyphus</taxon>
    </lineage>
</organism>
<dbReference type="Gene3D" id="3.30.40.10">
    <property type="entry name" value="Zinc/RING finger domain, C3HC4 (zinc finger)"/>
    <property type="match status" value="1"/>
</dbReference>
<proteinExistence type="predicted"/>
<dbReference type="OrthoDB" id="6781030at2759"/>
<keyword evidence="6" id="KW-1185">Reference proteome</keyword>
<feature type="domain" description="PHD-type" evidence="4">
    <location>
        <begin position="14"/>
        <end position="54"/>
    </location>
</feature>
<name>A0A087U445_STEMI</name>
<keyword evidence="2" id="KW-0863">Zinc-finger</keyword>
<dbReference type="Proteomes" id="UP000054359">
    <property type="component" value="Unassembled WGS sequence"/>
</dbReference>
<keyword evidence="3" id="KW-0862">Zinc</keyword>
<evidence type="ECO:0000256" key="1">
    <source>
        <dbReference type="ARBA" id="ARBA00022723"/>
    </source>
</evidence>
<evidence type="ECO:0000256" key="3">
    <source>
        <dbReference type="ARBA" id="ARBA00022833"/>
    </source>
</evidence>
<dbReference type="GO" id="GO:0008270">
    <property type="term" value="F:zinc ion binding"/>
    <property type="evidence" value="ECO:0007669"/>
    <property type="project" value="UniProtKB-KW"/>
</dbReference>
<dbReference type="EMBL" id="KK118066">
    <property type="protein sequence ID" value="KFM72134.1"/>
    <property type="molecule type" value="Genomic_DNA"/>
</dbReference>
<dbReference type="InterPro" id="IPR013083">
    <property type="entry name" value="Znf_RING/FYVE/PHD"/>
</dbReference>
<protein>
    <recommendedName>
        <fullName evidence="4">PHD-type domain-containing protein</fullName>
    </recommendedName>
</protein>
<keyword evidence="1" id="KW-0479">Metal-binding</keyword>
<dbReference type="Pfam" id="PF00628">
    <property type="entry name" value="PHD"/>
    <property type="match status" value="1"/>
</dbReference>
<reference evidence="5 6" key="1">
    <citation type="submission" date="2013-11" db="EMBL/GenBank/DDBJ databases">
        <title>Genome sequencing of Stegodyphus mimosarum.</title>
        <authorList>
            <person name="Bechsgaard J."/>
        </authorList>
    </citation>
    <scope>NUCLEOTIDE SEQUENCE [LARGE SCALE GENOMIC DNA]</scope>
</reference>
<dbReference type="SUPFAM" id="SSF57903">
    <property type="entry name" value="FYVE/PHD zinc finger"/>
    <property type="match status" value="1"/>
</dbReference>
<sequence>MQKHKKETGDSWFCILCEETKEEEMIQCMKCHAWIHTRCAGISAAIKKFFCCNCR</sequence>
<evidence type="ECO:0000313" key="6">
    <source>
        <dbReference type="Proteomes" id="UP000054359"/>
    </source>
</evidence>
<gene>
    <name evidence="5" type="ORF">X975_17024</name>
</gene>
<feature type="non-terminal residue" evidence="5">
    <location>
        <position position="55"/>
    </location>
</feature>
<dbReference type="InterPro" id="IPR011011">
    <property type="entry name" value="Znf_FYVE_PHD"/>
</dbReference>
<dbReference type="AlphaFoldDB" id="A0A087U445"/>
<evidence type="ECO:0000256" key="2">
    <source>
        <dbReference type="ARBA" id="ARBA00022771"/>
    </source>
</evidence>
<evidence type="ECO:0000259" key="4">
    <source>
        <dbReference type="Pfam" id="PF00628"/>
    </source>
</evidence>